<protein>
    <submittedName>
        <fullName evidence="1">Uncharacterized protein</fullName>
    </submittedName>
</protein>
<sequence length="138" mass="15687">MATWKRAGDVASWRHGREGVMSPSVDLKRRWCHLIAILDQTTELTELELVMSDLLDNPRLIVEPDLAWVMKNLKTISLRQGFSIFLKTWVTFGPDLFEKNTRPFVPTVPCASISLPPCIHQARMNLDSRQIVSLTSSP</sequence>
<evidence type="ECO:0000313" key="2">
    <source>
        <dbReference type="Proteomes" id="UP000266723"/>
    </source>
</evidence>
<dbReference type="EMBL" id="QGKV02000299">
    <property type="protein sequence ID" value="KAF3597954.1"/>
    <property type="molecule type" value="Genomic_DNA"/>
</dbReference>
<accession>A0ABQ7ENZ3</accession>
<keyword evidence="2" id="KW-1185">Reference proteome</keyword>
<reference evidence="1 2" key="1">
    <citation type="journal article" date="2020" name="BMC Genomics">
        <title>Intraspecific diversification of the crop wild relative Brassica cretica Lam. using demographic model selection.</title>
        <authorList>
            <person name="Kioukis A."/>
            <person name="Michalopoulou V.A."/>
            <person name="Briers L."/>
            <person name="Pirintsos S."/>
            <person name="Studholme D.J."/>
            <person name="Pavlidis P."/>
            <person name="Sarris P.F."/>
        </authorList>
    </citation>
    <scope>NUCLEOTIDE SEQUENCE [LARGE SCALE GENOMIC DNA]</scope>
    <source>
        <strain evidence="2">cv. PFS-1207/04</strain>
    </source>
</reference>
<gene>
    <name evidence="1" type="ORF">DY000_02022093</name>
</gene>
<dbReference type="Proteomes" id="UP000266723">
    <property type="component" value="Unassembled WGS sequence"/>
</dbReference>
<comment type="caution">
    <text evidence="1">The sequence shown here is derived from an EMBL/GenBank/DDBJ whole genome shotgun (WGS) entry which is preliminary data.</text>
</comment>
<name>A0ABQ7ENZ3_BRACR</name>
<evidence type="ECO:0000313" key="1">
    <source>
        <dbReference type="EMBL" id="KAF3597954.1"/>
    </source>
</evidence>
<organism evidence="1 2">
    <name type="scientific">Brassica cretica</name>
    <name type="common">Mustard</name>
    <dbReference type="NCBI Taxonomy" id="69181"/>
    <lineage>
        <taxon>Eukaryota</taxon>
        <taxon>Viridiplantae</taxon>
        <taxon>Streptophyta</taxon>
        <taxon>Embryophyta</taxon>
        <taxon>Tracheophyta</taxon>
        <taxon>Spermatophyta</taxon>
        <taxon>Magnoliopsida</taxon>
        <taxon>eudicotyledons</taxon>
        <taxon>Gunneridae</taxon>
        <taxon>Pentapetalae</taxon>
        <taxon>rosids</taxon>
        <taxon>malvids</taxon>
        <taxon>Brassicales</taxon>
        <taxon>Brassicaceae</taxon>
        <taxon>Brassiceae</taxon>
        <taxon>Brassica</taxon>
    </lineage>
</organism>
<proteinExistence type="predicted"/>